<comment type="caution">
    <text evidence="10">The sequence shown here is derived from an EMBL/GenBank/DDBJ whole genome shotgun (WGS) entry which is preliminary data.</text>
</comment>
<feature type="active site" description="Proton acceptor" evidence="8">
    <location>
        <position position="64"/>
    </location>
</feature>
<evidence type="ECO:0000313" key="11">
    <source>
        <dbReference type="Proteomes" id="UP000077066"/>
    </source>
</evidence>
<keyword evidence="11" id="KW-1185">Reference proteome</keyword>
<dbReference type="CDD" id="cd07717">
    <property type="entry name" value="RNaseZ_ZiPD-like_MBL-fold"/>
    <property type="match status" value="1"/>
</dbReference>
<comment type="function">
    <text evidence="8">Zinc phosphodiesterase, which displays some tRNA 3'-processing endonuclease activity. Probably involved in tRNA maturation, by removing a 3'-trailer from precursor tRNA.</text>
</comment>
<feature type="binding site" evidence="8">
    <location>
        <position position="62"/>
    </location>
    <ligand>
        <name>Zn(2+)</name>
        <dbReference type="ChEBI" id="CHEBI:29105"/>
        <label>1</label>
        <note>catalytic</note>
    </ligand>
</feature>
<dbReference type="InterPro" id="IPR001279">
    <property type="entry name" value="Metallo-B-lactamas"/>
</dbReference>
<dbReference type="Pfam" id="PF12706">
    <property type="entry name" value="Lactamase_B_2"/>
    <property type="match status" value="1"/>
</dbReference>
<accession>A0A166AH04</accession>
<name>A0A166AH04_9EURY</name>
<comment type="similarity">
    <text evidence="8">Belongs to the RNase Z family.</text>
</comment>
<proteinExistence type="inferred from homology"/>
<comment type="cofactor">
    <cofactor evidence="8">
        <name>Zn(2+)</name>
        <dbReference type="ChEBI" id="CHEBI:29105"/>
    </cofactor>
    <text evidence="8">Binds 2 Zn(2+) ions.</text>
</comment>
<dbReference type="Pfam" id="PF23023">
    <property type="entry name" value="Anti-Pycsar_Apyc1"/>
    <property type="match status" value="1"/>
</dbReference>
<evidence type="ECO:0000256" key="7">
    <source>
        <dbReference type="ARBA" id="ARBA00022833"/>
    </source>
</evidence>
<dbReference type="HAMAP" id="MF_01818">
    <property type="entry name" value="RNase_Z_BN"/>
    <property type="match status" value="1"/>
</dbReference>
<dbReference type="Gene3D" id="3.60.15.10">
    <property type="entry name" value="Ribonuclease Z/Hydroxyacylglutathione hydrolase-like"/>
    <property type="match status" value="1"/>
</dbReference>
<evidence type="ECO:0000256" key="4">
    <source>
        <dbReference type="ARBA" id="ARBA00022723"/>
    </source>
</evidence>
<feature type="binding site" evidence="8">
    <location>
        <position position="283"/>
    </location>
    <ligand>
        <name>Zn(2+)</name>
        <dbReference type="ChEBI" id="CHEBI:29105"/>
        <label>1</label>
        <note>catalytic</note>
    </ligand>
</feature>
<evidence type="ECO:0000256" key="2">
    <source>
        <dbReference type="ARBA" id="ARBA00022694"/>
    </source>
</evidence>
<keyword evidence="7 8" id="KW-0862">Zinc</keyword>
<dbReference type="PANTHER" id="PTHR46018:SF2">
    <property type="entry name" value="ZINC PHOSPHODIESTERASE ELAC PROTEIN 1"/>
    <property type="match status" value="1"/>
</dbReference>
<organism evidence="10 11">
    <name type="scientific">Methanobrevibacter filiformis</name>
    <dbReference type="NCBI Taxonomy" id="55758"/>
    <lineage>
        <taxon>Archaea</taxon>
        <taxon>Methanobacteriati</taxon>
        <taxon>Methanobacteriota</taxon>
        <taxon>Methanomada group</taxon>
        <taxon>Methanobacteria</taxon>
        <taxon>Methanobacteriales</taxon>
        <taxon>Methanobacteriaceae</taxon>
        <taxon>Methanobrevibacter</taxon>
    </lineage>
</organism>
<keyword evidence="4 8" id="KW-0479">Metal-binding</keyword>
<sequence>MELIFLGTSSAIPSKQRNHPAIALKAFGEVILFDCGEGTQRQLAIAKISPMKINKIFISHLHGDHVLGLPGLIQSMDFRDRKIPLDIYGPPGLFQLKSAILRLGYCSLDFDIRIHELTGNFCSTLDDFANSVNGKMSNTKNSNNNCNINNSNNNNNNINSNANSNNNNFDNCIINNGNTNNISSINNNINNNENAGNLIINNDKYSIQFIKTDHGVCNLSYSFVEKKKPRFLRDKAIKLGVKPGPDFGKLHNGSEVKIGDRVVMPNDVLGEDRSGVKIVYSGDTRPNQGLISLAKDADLLIHESTYCEDDKNKAIENNHSTSSEAALIAKCANAKNLVLTHISTRYNNTEDILKEACELFKNTKVAYDFMVLNI</sequence>
<keyword evidence="5 8" id="KW-0255">Endonuclease</keyword>
<dbReference type="EMBL" id="LWMT01000237">
    <property type="protein sequence ID" value="KZX12022.1"/>
    <property type="molecule type" value="Genomic_DNA"/>
</dbReference>
<dbReference type="GO" id="GO:0042781">
    <property type="term" value="F:3'-tRNA processing endoribonuclease activity"/>
    <property type="evidence" value="ECO:0007669"/>
    <property type="project" value="UniProtKB-UniRule"/>
</dbReference>
<keyword evidence="6 8" id="KW-0378">Hydrolase</keyword>
<evidence type="ECO:0000256" key="3">
    <source>
        <dbReference type="ARBA" id="ARBA00022722"/>
    </source>
</evidence>
<dbReference type="InterPro" id="IPR036866">
    <property type="entry name" value="RibonucZ/Hydroxyglut_hydro"/>
</dbReference>
<dbReference type="AlphaFoldDB" id="A0A166AH04"/>
<feature type="binding site" evidence="8">
    <location>
        <position position="64"/>
    </location>
    <ligand>
        <name>Zn(2+)</name>
        <dbReference type="ChEBI" id="CHEBI:29105"/>
        <label>2</label>
        <note>catalytic</note>
    </ligand>
</feature>
<keyword evidence="3 8" id="KW-0540">Nuclease</keyword>
<keyword evidence="2 8" id="KW-0819">tRNA processing</keyword>
<gene>
    <name evidence="8 10" type="primary">rnz</name>
    <name evidence="10" type="ORF">MBFIL_12540</name>
</gene>
<dbReference type="RefSeq" id="WP_066972771.1">
    <property type="nucleotide sequence ID" value="NZ_LWMT01000237.1"/>
</dbReference>
<dbReference type="Proteomes" id="UP000077066">
    <property type="component" value="Unassembled WGS sequence"/>
</dbReference>
<protein>
    <recommendedName>
        <fullName evidence="8">Ribonuclease Z</fullName>
        <shortName evidence="8">RNase Z</shortName>
        <ecNumber evidence="8">3.1.26.11</ecNumber>
    </recommendedName>
    <alternativeName>
        <fullName evidence="8">tRNA 3 endonuclease</fullName>
    </alternativeName>
    <alternativeName>
        <fullName evidence="8">tRNase Z</fullName>
    </alternativeName>
</protein>
<feature type="binding site" evidence="8">
    <location>
        <position position="65"/>
    </location>
    <ligand>
        <name>Zn(2+)</name>
        <dbReference type="ChEBI" id="CHEBI:29105"/>
        <label>2</label>
        <note>catalytic</note>
    </ligand>
</feature>
<comment type="catalytic activity">
    <reaction evidence="8">
        <text>Endonucleolytic cleavage of RNA, removing extra 3' nucleotides from tRNA precursor, generating 3' termini of tRNAs. A 3'-hydroxy group is left at the tRNA terminus and a 5'-phosphoryl group is left at the trailer molecule.</text>
        <dbReference type="EC" id="3.1.26.11"/>
    </reaction>
</comment>
<evidence type="ECO:0000256" key="1">
    <source>
        <dbReference type="ARBA" id="ARBA00011738"/>
    </source>
</evidence>
<evidence type="ECO:0000259" key="9">
    <source>
        <dbReference type="Pfam" id="PF12706"/>
    </source>
</evidence>
<evidence type="ECO:0000256" key="5">
    <source>
        <dbReference type="ARBA" id="ARBA00022759"/>
    </source>
</evidence>
<dbReference type="NCBIfam" id="NF000801">
    <property type="entry name" value="PRK00055.1-3"/>
    <property type="match status" value="1"/>
</dbReference>
<reference evidence="10 11" key="1">
    <citation type="submission" date="2016-04" db="EMBL/GenBank/DDBJ databases">
        <title>Genome sequence of Methanobrevibacter filiformis DSM 11501.</title>
        <authorList>
            <person name="Poehlein A."/>
            <person name="Seedorf H."/>
            <person name="Daniel R."/>
        </authorList>
    </citation>
    <scope>NUCLEOTIDE SEQUENCE [LARGE SCALE GENOMIC DNA]</scope>
    <source>
        <strain evidence="10 11">DSM 11501</strain>
    </source>
</reference>
<dbReference type="PATRIC" id="fig|55758.3.peg.1433"/>
<feature type="binding site" evidence="8">
    <location>
        <position position="214"/>
    </location>
    <ligand>
        <name>Zn(2+)</name>
        <dbReference type="ChEBI" id="CHEBI:29105"/>
        <label>1</label>
        <note>catalytic</note>
    </ligand>
</feature>
<evidence type="ECO:0000256" key="6">
    <source>
        <dbReference type="ARBA" id="ARBA00022801"/>
    </source>
</evidence>
<dbReference type="EC" id="3.1.26.11" evidence="8"/>
<feature type="binding site" evidence="8">
    <location>
        <position position="341"/>
    </location>
    <ligand>
        <name>Zn(2+)</name>
        <dbReference type="ChEBI" id="CHEBI:29105"/>
        <label>2</label>
        <note>catalytic</note>
    </ligand>
</feature>
<feature type="binding site" evidence="8">
    <location>
        <position position="60"/>
    </location>
    <ligand>
        <name>Zn(2+)</name>
        <dbReference type="ChEBI" id="CHEBI:29105"/>
        <label>1</label>
        <note>catalytic</note>
    </ligand>
</feature>
<dbReference type="PANTHER" id="PTHR46018">
    <property type="entry name" value="ZINC PHOSPHODIESTERASE ELAC PROTEIN 1"/>
    <property type="match status" value="1"/>
</dbReference>
<dbReference type="SUPFAM" id="SSF56281">
    <property type="entry name" value="Metallo-hydrolase/oxidoreductase"/>
    <property type="match status" value="1"/>
</dbReference>
<dbReference type="GO" id="GO:0008270">
    <property type="term" value="F:zinc ion binding"/>
    <property type="evidence" value="ECO:0007669"/>
    <property type="project" value="UniProtKB-UniRule"/>
</dbReference>
<feature type="binding site" evidence="8">
    <location>
        <position position="283"/>
    </location>
    <ligand>
        <name>Zn(2+)</name>
        <dbReference type="ChEBI" id="CHEBI:29105"/>
        <label>2</label>
        <note>catalytic</note>
    </ligand>
</feature>
<evidence type="ECO:0000256" key="8">
    <source>
        <dbReference type="HAMAP-Rule" id="MF_01818"/>
    </source>
</evidence>
<comment type="subunit">
    <text evidence="1 8">Homodimer.</text>
</comment>
<dbReference type="OrthoDB" id="85118at2157"/>
<feature type="domain" description="Metallo-beta-lactamase" evidence="9">
    <location>
        <begin position="273"/>
        <end position="342"/>
    </location>
</feature>
<dbReference type="STRING" id="55758.MBFIL_12540"/>
<dbReference type="InterPro" id="IPR013471">
    <property type="entry name" value="RNase_Z/BN"/>
</dbReference>
<evidence type="ECO:0000313" key="10">
    <source>
        <dbReference type="EMBL" id="KZX12022.1"/>
    </source>
</evidence>